<protein>
    <recommendedName>
        <fullName evidence="3">Amphi-Trp domain-containing protein</fullName>
    </recommendedName>
</protein>
<evidence type="ECO:0000313" key="1">
    <source>
        <dbReference type="EMBL" id="GAA0667783.1"/>
    </source>
</evidence>
<dbReference type="EMBL" id="BAAADV010000001">
    <property type="protein sequence ID" value="GAA0667783.1"/>
    <property type="molecule type" value="Genomic_DNA"/>
</dbReference>
<dbReference type="AlphaFoldDB" id="A0AAV3T7R1"/>
<gene>
    <name evidence="1" type="ORF">GCM10009020_11780</name>
</gene>
<name>A0AAV3T7R1_9EURY</name>
<reference evidence="1 2" key="1">
    <citation type="journal article" date="2019" name="Int. J. Syst. Evol. Microbiol.">
        <title>The Global Catalogue of Microorganisms (GCM) 10K type strain sequencing project: providing services to taxonomists for standard genome sequencing and annotation.</title>
        <authorList>
            <consortium name="The Broad Institute Genomics Platform"/>
            <consortium name="The Broad Institute Genome Sequencing Center for Infectious Disease"/>
            <person name="Wu L."/>
            <person name="Ma J."/>
        </authorList>
    </citation>
    <scope>NUCLEOTIDE SEQUENCE [LARGE SCALE GENOMIC DNA]</scope>
    <source>
        <strain evidence="1 2">JCM 16328</strain>
    </source>
</reference>
<proteinExistence type="predicted"/>
<evidence type="ECO:0008006" key="3">
    <source>
        <dbReference type="Google" id="ProtNLM"/>
    </source>
</evidence>
<keyword evidence="2" id="KW-1185">Reference proteome</keyword>
<dbReference type="Proteomes" id="UP001500420">
    <property type="component" value="Unassembled WGS sequence"/>
</dbReference>
<comment type="caution">
    <text evidence="1">The sequence shown here is derived from an EMBL/GenBank/DDBJ whole genome shotgun (WGS) entry which is preliminary data.</text>
</comment>
<evidence type="ECO:0000313" key="2">
    <source>
        <dbReference type="Proteomes" id="UP001500420"/>
    </source>
</evidence>
<accession>A0AAV3T7R1</accession>
<sequence length="76" mass="8578">MRKELDLEMDASIRLEIDVADDRVADLVREHEELITQEVRAEELGDVDVENGNRKTWEVEGVEMTLAVEPLAEAAA</sequence>
<organism evidence="1 2">
    <name type="scientific">Natronoarchaeum mannanilyticum</name>
    <dbReference type="NCBI Taxonomy" id="926360"/>
    <lineage>
        <taxon>Archaea</taxon>
        <taxon>Methanobacteriati</taxon>
        <taxon>Methanobacteriota</taxon>
        <taxon>Stenosarchaea group</taxon>
        <taxon>Halobacteria</taxon>
        <taxon>Halobacteriales</taxon>
        <taxon>Natronoarchaeaceae</taxon>
    </lineage>
</organism>